<feature type="transmembrane region" description="Helical" evidence="2">
    <location>
        <begin position="140"/>
        <end position="163"/>
    </location>
</feature>
<feature type="region of interest" description="Disordered" evidence="1">
    <location>
        <begin position="1"/>
        <end position="86"/>
    </location>
</feature>
<evidence type="ECO:0000256" key="2">
    <source>
        <dbReference type="SAM" id="Phobius"/>
    </source>
</evidence>
<comment type="caution">
    <text evidence="3">The sequence shown here is derived from an EMBL/GenBank/DDBJ whole genome shotgun (WGS) entry which is preliminary data.</text>
</comment>
<feature type="transmembrane region" description="Helical" evidence="2">
    <location>
        <begin position="183"/>
        <end position="208"/>
    </location>
</feature>
<dbReference type="AlphaFoldDB" id="A0A9P4MDD9"/>
<feature type="transmembrane region" description="Helical" evidence="2">
    <location>
        <begin position="250"/>
        <end position="274"/>
    </location>
</feature>
<evidence type="ECO:0000313" key="3">
    <source>
        <dbReference type="EMBL" id="KAF2149820.1"/>
    </source>
</evidence>
<feature type="transmembrane region" description="Helical" evidence="2">
    <location>
        <begin position="739"/>
        <end position="763"/>
    </location>
</feature>
<keyword evidence="2" id="KW-1133">Transmembrane helix</keyword>
<feature type="compositionally biased region" description="Basic and acidic residues" evidence="1">
    <location>
        <begin position="75"/>
        <end position="86"/>
    </location>
</feature>
<evidence type="ECO:0000256" key="1">
    <source>
        <dbReference type="SAM" id="MobiDB-lite"/>
    </source>
</evidence>
<gene>
    <name evidence="3" type="ORF">K461DRAFT_34484</name>
</gene>
<keyword evidence="4" id="KW-1185">Reference proteome</keyword>
<name>A0A9P4MDD9_9PEZI</name>
<dbReference type="OrthoDB" id="5428040at2759"/>
<dbReference type="EMBL" id="ML996090">
    <property type="protein sequence ID" value="KAF2149820.1"/>
    <property type="molecule type" value="Genomic_DNA"/>
</dbReference>
<protein>
    <submittedName>
        <fullName evidence="3">Uncharacterized protein</fullName>
    </submittedName>
</protein>
<keyword evidence="2" id="KW-0812">Transmembrane</keyword>
<dbReference type="Proteomes" id="UP000799439">
    <property type="component" value="Unassembled WGS sequence"/>
</dbReference>
<organism evidence="3 4">
    <name type="scientific">Myriangium duriaei CBS 260.36</name>
    <dbReference type="NCBI Taxonomy" id="1168546"/>
    <lineage>
        <taxon>Eukaryota</taxon>
        <taxon>Fungi</taxon>
        <taxon>Dikarya</taxon>
        <taxon>Ascomycota</taxon>
        <taxon>Pezizomycotina</taxon>
        <taxon>Dothideomycetes</taxon>
        <taxon>Dothideomycetidae</taxon>
        <taxon>Myriangiales</taxon>
        <taxon>Myriangiaceae</taxon>
        <taxon>Myriangium</taxon>
    </lineage>
</organism>
<reference evidence="3" key="1">
    <citation type="journal article" date="2020" name="Stud. Mycol.">
        <title>101 Dothideomycetes genomes: a test case for predicting lifestyles and emergence of pathogens.</title>
        <authorList>
            <person name="Haridas S."/>
            <person name="Albert R."/>
            <person name="Binder M."/>
            <person name="Bloem J."/>
            <person name="Labutti K."/>
            <person name="Salamov A."/>
            <person name="Andreopoulos B."/>
            <person name="Baker S."/>
            <person name="Barry K."/>
            <person name="Bills G."/>
            <person name="Bluhm B."/>
            <person name="Cannon C."/>
            <person name="Castanera R."/>
            <person name="Culley D."/>
            <person name="Daum C."/>
            <person name="Ezra D."/>
            <person name="Gonzalez J."/>
            <person name="Henrissat B."/>
            <person name="Kuo A."/>
            <person name="Liang C."/>
            <person name="Lipzen A."/>
            <person name="Lutzoni F."/>
            <person name="Magnuson J."/>
            <person name="Mondo S."/>
            <person name="Nolan M."/>
            <person name="Ohm R."/>
            <person name="Pangilinan J."/>
            <person name="Park H.-J."/>
            <person name="Ramirez L."/>
            <person name="Alfaro M."/>
            <person name="Sun H."/>
            <person name="Tritt A."/>
            <person name="Yoshinaga Y."/>
            <person name="Zwiers L.-H."/>
            <person name="Turgeon B."/>
            <person name="Goodwin S."/>
            <person name="Spatafora J."/>
            <person name="Crous P."/>
            <person name="Grigoriev I."/>
        </authorList>
    </citation>
    <scope>NUCLEOTIDE SEQUENCE</scope>
    <source>
        <strain evidence="3">CBS 260.36</strain>
    </source>
</reference>
<proteinExistence type="predicted"/>
<evidence type="ECO:0000313" key="4">
    <source>
        <dbReference type="Proteomes" id="UP000799439"/>
    </source>
</evidence>
<sequence length="822" mass="90846">MSGYARLFQKPLPPVPYDSGNDSALDLLGRSSSPSWSDGRASPGSSNSHHGLVEKNHASFPQKDTYARKSPRRGRHDEQRQATDCHSDTLTWHGAYPIQRGLGNVESSRSREHPMDTSVMPVKIRENSELRASLWRIGSLRVIILLLSLSSSIASVAFLGWLWNSSSPFWTKLVEAQWLTRSATIASAIIRVACSAQAAVATSMLAILVLECRGARLQDVAELSIIRFSTSGPLLSLWTFLRHSWSSTSLLSPALCVLLALTTTALQFTSTILLSGVSRGQLQGSLTLGSHASGMSNSRPIELIDYWAVTPTNFASILEFSEPVQPKDALSDTGVSIRGFLPIDNQTLRQNLRSWQGMAALFDTRVVCARPNITLTALGIPAPAHEVSGIHGGLTPTLRLEGNISSKLDIPEFQQQLSNPVTFNCTIAWSFNAMYLSSGMVLCHLKPTLDHTNNFVANGLVSRLRPKGFMPTVSANISAYQLVGQSYLLWDIPQSCTDFNTSRSCNLRYANTPTAQAGPWQSFSTSDTDTDRLRVSICYDAIAGPAAGGVLFPQDFHVSVNISGQRPQEPTPFDVDDYEDYGNLTKFNASSIREQLGATLDAANRSTLERGVLSLEDLDLVDEQLNAMRWDTNNMNYDVETYPFIWDSIWDDYTPFHNSIRLLNQFILGSNAVNMNSILRIIFMETFNETQNPALAIQTVWTTVLRTAYYNAVPYFDHYQRTGMSVMNGYQVPTKQGSFVAVAILVITHCVLTTIIVILFVLYTKDLVLNEAWTAVLDAWTPEGENLLSDDRHGARIVFEDDDDGATALGERRVHVRRVSQS</sequence>
<keyword evidence="2" id="KW-0472">Membrane</keyword>
<accession>A0A9P4MDD9</accession>